<dbReference type="EMBL" id="LT906464">
    <property type="protein sequence ID" value="SNW00308.1"/>
    <property type="molecule type" value="Genomic_DNA"/>
</dbReference>
<name>A0A240BZM9_9STAP</name>
<evidence type="ECO:0000256" key="1">
    <source>
        <dbReference type="SAM" id="Phobius"/>
    </source>
</evidence>
<protein>
    <submittedName>
        <fullName evidence="3">Putative DUF2198-containing protein</fullName>
    </submittedName>
</protein>
<sequence>MIEVIWYALAAFFPCVLVVILSAITRSKWIGTCVTLVLIGASVYKGFFHDEWIIFIDVASILAGYIIVDSLQTHQREDFK</sequence>
<dbReference type="Pfam" id="PF09964">
    <property type="entry name" value="DUF2198"/>
    <property type="match status" value="1"/>
</dbReference>
<keyword evidence="1" id="KW-0472">Membrane</keyword>
<accession>A0A240BZM9</accession>
<keyword evidence="5" id="KW-1185">Reference proteome</keyword>
<reference evidence="2" key="4">
    <citation type="submission" date="2024-05" db="EMBL/GenBank/DDBJ databases">
        <authorList>
            <person name="Sun Q."/>
            <person name="Sedlacek I."/>
        </authorList>
    </citation>
    <scope>NUCLEOTIDE SEQUENCE</scope>
    <source>
        <strain evidence="2">CCM 4175</strain>
    </source>
</reference>
<dbReference type="Proteomes" id="UP000243706">
    <property type="component" value="Chromosome 1"/>
</dbReference>
<organism evidence="3 4">
    <name type="scientific">Staphylococcus muscae</name>
    <dbReference type="NCBI Taxonomy" id="1294"/>
    <lineage>
        <taxon>Bacteria</taxon>
        <taxon>Bacillati</taxon>
        <taxon>Bacillota</taxon>
        <taxon>Bacilli</taxon>
        <taxon>Bacillales</taxon>
        <taxon>Staphylococcaceae</taxon>
        <taxon>Staphylococcus</taxon>
    </lineage>
</organism>
<reference evidence="2" key="1">
    <citation type="journal article" date="2014" name="Int. J. Syst. Evol. Microbiol.">
        <title>Complete genome of a new Firmicutes species belonging to the dominant human colonic microbiota ('Ruminococcus bicirculans') reveals two chromosomes and a selective capacity to utilize plant glucans.</title>
        <authorList>
            <consortium name="NISC Comparative Sequencing Program"/>
            <person name="Wegmann U."/>
            <person name="Louis P."/>
            <person name="Goesmann A."/>
            <person name="Henrissat B."/>
            <person name="Duncan S.H."/>
            <person name="Flint H.J."/>
        </authorList>
    </citation>
    <scope>NUCLEOTIDE SEQUENCE</scope>
    <source>
        <strain evidence="2">CCM 4175</strain>
    </source>
</reference>
<keyword evidence="1" id="KW-0812">Transmembrane</keyword>
<evidence type="ECO:0000313" key="4">
    <source>
        <dbReference type="Proteomes" id="UP000243706"/>
    </source>
</evidence>
<proteinExistence type="predicted"/>
<dbReference type="EMBL" id="BMCB01000003">
    <property type="protein sequence ID" value="GGA84105.1"/>
    <property type="molecule type" value="Genomic_DNA"/>
</dbReference>
<evidence type="ECO:0000313" key="3">
    <source>
        <dbReference type="EMBL" id="SNW00308.1"/>
    </source>
</evidence>
<evidence type="ECO:0000313" key="5">
    <source>
        <dbReference type="Proteomes" id="UP000652995"/>
    </source>
</evidence>
<reference evidence="5" key="3">
    <citation type="journal article" date="2019" name="Int. J. Syst. Evol. Microbiol.">
        <title>The Global Catalogue of Microorganisms (GCM) 10K type strain sequencing project: providing services to taxonomists for standard genome sequencing and annotation.</title>
        <authorList>
            <consortium name="The Broad Institute Genomics Platform"/>
            <consortium name="The Broad Institute Genome Sequencing Center for Infectious Disease"/>
            <person name="Wu L."/>
            <person name="Ma J."/>
        </authorList>
    </citation>
    <scope>NUCLEOTIDE SEQUENCE [LARGE SCALE GENOMIC DNA]</scope>
    <source>
        <strain evidence="5">CCM 4175</strain>
    </source>
</reference>
<feature type="transmembrane region" description="Helical" evidence="1">
    <location>
        <begin position="29"/>
        <end position="47"/>
    </location>
</feature>
<dbReference type="Proteomes" id="UP000652995">
    <property type="component" value="Unassembled WGS sequence"/>
</dbReference>
<keyword evidence="1" id="KW-1133">Transmembrane helix</keyword>
<reference evidence="3 4" key="2">
    <citation type="submission" date="2017-06" db="EMBL/GenBank/DDBJ databases">
        <authorList>
            <consortium name="Pathogen Informatics"/>
        </authorList>
    </citation>
    <scope>NUCLEOTIDE SEQUENCE [LARGE SCALE GENOMIC DNA]</scope>
    <source>
        <strain evidence="3 4">NCTC13833</strain>
    </source>
</reference>
<gene>
    <name evidence="2" type="ORF">GCM10007183_05370</name>
    <name evidence="3" type="ORF">SAMEA4412661_00421</name>
</gene>
<dbReference type="InterPro" id="IPR019242">
    <property type="entry name" value="DUF2198"/>
</dbReference>
<feature type="transmembrane region" description="Helical" evidence="1">
    <location>
        <begin position="6"/>
        <end position="24"/>
    </location>
</feature>
<evidence type="ECO:0000313" key="2">
    <source>
        <dbReference type="EMBL" id="GGA84105.1"/>
    </source>
</evidence>
<feature type="transmembrane region" description="Helical" evidence="1">
    <location>
        <begin position="53"/>
        <end position="71"/>
    </location>
</feature>
<dbReference type="AlphaFoldDB" id="A0A240BZM9"/>